<organism evidence="2 3">
    <name type="scientific">Candidatus Nitrosocaldus cavascurensis</name>
    <dbReference type="NCBI Taxonomy" id="2058097"/>
    <lineage>
        <taxon>Archaea</taxon>
        <taxon>Nitrososphaerota</taxon>
        <taxon>Nitrososphaeria</taxon>
        <taxon>Candidatus Nitrosocaldales</taxon>
        <taxon>Candidatus Nitrosocaldaceae</taxon>
        <taxon>Candidatus Nitrosocaldus</taxon>
    </lineage>
</organism>
<evidence type="ECO:0000313" key="3">
    <source>
        <dbReference type="Proteomes" id="UP000236248"/>
    </source>
</evidence>
<dbReference type="KEGG" id="ncv:NCAV_0678"/>
<dbReference type="Gene3D" id="2.30.30.140">
    <property type="match status" value="1"/>
</dbReference>
<dbReference type="PANTHER" id="PTHR35177:SF2">
    <property type="entry name" value="HYDROGENASE MATURATION FACTOR HYBG"/>
    <property type="match status" value="1"/>
</dbReference>
<proteinExistence type="inferred from homology"/>
<protein>
    <submittedName>
        <fullName evidence="2">Putative Hydrogenase assembly chaperone HypC/HupF</fullName>
    </submittedName>
</protein>
<accession>A0A2K5AQI3</accession>
<dbReference type="InterPro" id="IPR001109">
    <property type="entry name" value="Hydrogenase_HupF/HypC"/>
</dbReference>
<dbReference type="PANTHER" id="PTHR35177">
    <property type="entry name" value="HYDROGENASE MATURATION FACTOR HYBG"/>
    <property type="match status" value="1"/>
</dbReference>
<dbReference type="RefSeq" id="WP_103287356.1">
    <property type="nucleotide sequence ID" value="NZ_LT981265.1"/>
</dbReference>
<comment type="similarity">
    <text evidence="1">Belongs to the HupF/HypC family.</text>
</comment>
<dbReference type="AlphaFoldDB" id="A0A2K5AQI3"/>
<dbReference type="GO" id="GO:1902670">
    <property type="term" value="F:carbon dioxide binding"/>
    <property type="evidence" value="ECO:0007669"/>
    <property type="project" value="TreeGrafter"/>
</dbReference>
<name>A0A2K5AQI3_9ARCH</name>
<sequence>MCISFPARVTHVSDDGAIAEAESMVDGSIIDVNILFLQDVNVGDYIIVHSGIGVRVVSRDHAMQICSIFRDSLKEEYDL</sequence>
<dbReference type="GeneID" id="41594745"/>
<dbReference type="EMBL" id="LT981265">
    <property type="protein sequence ID" value="SPC33859.1"/>
    <property type="molecule type" value="Genomic_DNA"/>
</dbReference>
<reference evidence="3" key="1">
    <citation type="submission" date="2018-01" db="EMBL/GenBank/DDBJ databases">
        <authorList>
            <person name="Kerou L M."/>
        </authorList>
    </citation>
    <scope>NUCLEOTIDE SEQUENCE [LARGE SCALE GENOMIC DNA]</scope>
    <source>
        <strain evidence="3">SCU2</strain>
    </source>
</reference>
<dbReference type="Pfam" id="PF01455">
    <property type="entry name" value="HupF_HypC"/>
    <property type="match status" value="1"/>
</dbReference>
<evidence type="ECO:0000256" key="1">
    <source>
        <dbReference type="ARBA" id="ARBA00006018"/>
    </source>
</evidence>
<dbReference type="Proteomes" id="UP000236248">
    <property type="component" value="Chromosome NCAV"/>
</dbReference>
<keyword evidence="3" id="KW-1185">Reference proteome</keyword>
<dbReference type="NCBIfam" id="TIGR00074">
    <property type="entry name" value="hypC_hupF"/>
    <property type="match status" value="1"/>
</dbReference>
<dbReference type="SUPFAM" id="SSF159127">
    <property type="entry name" value="HupF/HypC-like"/>
    <property type="match status" value="1"/>
</dbReference>
<gene>
    <name evidence="2" type="ORF">NCAV_0678</name>
</gene>
<dbReference type="GO" id="GO:0005506">
    <property type="term" value="F:iron ion binding"/>
    <property type="evidence" value="ECO:0007669"/>
    <property type="project" value="TreeGrafter"/>
</dbReference>
<evidence type="ECO:0000313" key="2">
    <source>
        <dbReference type="EMBL" id="SPC33859.1"/>
    </source>
</evidence>
<dbReference type="GO" id="GO:0051604">
    <property type="term" value="P:protein maturation"/>
    <property type="evidence" value="ECO:0007669"/>
    <property type="project" value="TreeGrafter"/>
</dbReference>